<evidence type="ECO:0000256" key="11">
    <source>
        <dbReference type="ARBA" id="ARBA00023180"/>
    </source>
</evidence>
<keyword evidence="7 16" id="KW-0418">Kinase</keyword>
<evidence type="ECO:0000313" key="17">
    <source>
        <dbReference type="Proteomes" id="UP001370490"/>
    </source>
</evidence>
<dbReference type="SUPFAM" id="SSF56112">
    <property type="entry name" value="Protein kinase-like (PK-like)"/>
    <property type="match status" value="1"/>
</dbReference>
<feature type="chain" id="PRO_5042840820" evidence="14">
    <location>
        <begin position="24"/>
        <end position="655"/>
    </location>
</feature>
<evidence type="ECO:0000256" key="3">
    <source>
        <dbReference type="ARBA" id="ARBA00022679"/>
    </source>
</evidence>
<dbReference type="InterPro" id="IPR011009">
    <property type="entry name" value="Kinase-like_dom_sf"/>
</dbReference>
<dbReference type="CDD" id="cd14066">
    <property type="entry name" value="STKc_IRAK"/>
    <property type="match status" value="1"/>
</dbReference>
<feature type="non-terminal residue" evidence="16">
    <location>
        <position position="655"/>
    </location>
</feature>
<evidence type="ECO:0000256" key="2">
    <source>
        <dbReference type="ARBA" id="ARBA00022527"/>
    </source>
</evidence>
<evidence type="ECO:0000256" key="10">
    <source>
        <dbReference type="ARBA" id="ARBA00023136"/>
    </source>
</evidence>
<keyword evidence="2" id="KW-0723">Serine/threonine-protein kinase</keyword>
<dbReference type="GO" id="GO:0005886">
    <property type="term" value="C:plasma membrane"/>
    <property type="evidence" value="ECO:0007669"/>
    <property type="project" value="UniProtKB-ARBA"/>
</dbReference>
<accession>A0AAN8ZGI4</accession>
<protein>
    <submittedName>
        <fullName evidence="16">Serine-threonine/tyrosine-protein kinase, catalytic domain</fullName>
    </submittedName>
</protein>
<feature type="domain" description="Protein kinase" evidence="15">
    <location>
        <begin position="343"/>
        <end position="621"/>
    </location>
</feature>
<evidence type="ECO:0000256" key="4">
    <source>
        <dbReference type="ARBA" id="ARBA00022692"/>
    </source>
</evidence>
<evidence type="ECO:0000259" key="15">
    <source>
        <dbReference type="PROSITE" id="PS50011"/>
    </source>
</evidence>
<dbReference type="InterPro" id="IPR017441">
    <property type="entry name" value="Protein_kinase_ATP_BS"/>
</dbReference>
<sequence>MGFNPTLLVFTAILMTWAGGAHSATHCPPCGNTTVPYPLSTSTTCGDQSYKIICNASTGTLVFPTLNNTYPITSITPSIQRLTIKPSTILPNTCVTADLSTQGILLNQSLPFNVTSSNTILYLNCTETLLSSPLNCTSTSLCHTYVNNTPSVSECESAPICCSFRAGGSSTSYQIRVRDSGCRAYTSFVNLDPNLPVSKWPSPSLEIQWVSPAEPVCGSQSDCDGNSTCGPDPSTVGVSRCFCDEGLRWDPIDGTCVYDVTCQDPNGCDDSTDHTALIAGLSSGLGVGLLASVIALLVYRRHRRIKEAQERLKREREEILNAGGGKSAKVFSGKEIKKATNNFSKDRLLGAGGYGEVYKGILEDDTVVAVKVAKVGNSKGTDQVLNEVRILCQVNHKSLVKLLGCCVELEQPLMVYEFIPNGTLFEHLQGLMPGRRGRLTWIKRLSIARDTAEGLAYLHSSAVPPIYHRDVKSSNILLDEKLNAKVSDFGLSRLAHTDLSHISTCAQGTLGYLDPEYYRNYQLTDKSDVYSFGVVLLELITSQKAIDFNRASDDVNLAVYVQRMVEEEKLMDVVDPMLKEGATTLELDTIKALGFLAVGCLEERRQNRPSMKEVAEEIEYIIAIASAKVAQTYCFCLDKSVYFQLQSLDCYLLRT</sequence>
<evidence type="ECO:0000256" key="6">
    <source>
        <dbReference type="ARBA" id="ARBA00022741"/>
    </source>
</evidence>
<dbReference type="Pfam" id="PF07714">
    <property type="entry name" value="PK_Tyr_Ser-Thr"/>
    <property type="match status" value="1"/>
</dbReference>
<keyword evidence="6 12" id="KW-0547">Nucleotide-binding</keyword>
<keyword evidence="17" id="KW-1185">Reference proteome</keyword>
<dbReference type="InterPro" id="IPR001245">
    <property type="entry name" value="Ser-Thr/Tyr_kinase_cat_dom"/>
</dbReference>
<evidence type="ECO:0000256" key="1">
    <source>
        <dbReference type="ARBA" id="ARBA00004167"/>
    </source>
</evidence>
<keyword evidence="5 14" id="KW-0732">Signal</keyword>
<keyword evidence="10 13" id="KW-0472">Membrane</keyword>
<proteinExistence type="predicted"/>
<keyword evidence="9 13" id="KW-1133">Transmembrane helix</keyword>
<dbReference type="Pfam" id="PF13947">
    <property type="entry name" value="GUB_WAK_bind"/>
    <property type="match status" value="1"/>
</dbReference>
<keyword evidence="4 13" id="KW-0812">Transmembrane</keyword>
<dbReference type="InterPro" id="IPR025287">
    <property type="entry name" value="WAK_GUB"/>
</dbReference>
<name>A0AAN8ZGI4_9MAGN</name>
<dbReference type="PROSITE" id="PS00107">
    <property type="entry name" value="PROTEIN_KINASE_ATP"/>
    <property type="match status" value="1"/>
</dbReference>
<reference evidence="16 17" key="1">
    <citation type="submission" date="2023-12" db="EMBL/GenBank/DDBJ databases">
        <title>A high-quality genome assembly for Dillenia turbinata (Dilleniales).</title>
        <authorList>
            <person name="Chanderbali A."/>
        </authorList>
    </citation>
    <scope>NUCLEOTIDE SEQUENCE [LARGE SCALE GENOMIC DNA]</scope>
    <source>
        <strain evidence="16">LSX21</strain>
        <tissue evidence="16">Leaf</tissue>
    </source>
</reference>
<evidence type="ECO:0000256" key="7">
    <source>
        <dbReference type="ARBA" id="ARBA00022777"/>
    </source>
</evidence>
<evidence type="ECO:0000256" key="12">
    <source>
        <dbReference type="PROSITE-ProRule" id="PRU10141"/>
    </source>
</evidence>
<dbReference type="EMBL" id="JBAMMX010000009">
    <property type="protein sequence ID" value="KAK6933108.1"/>
    <property type="molecule type" value="Genomic_DNA"/>
</dbReference>
<feature type="signal peptide" evidence="14">
    <location>
        <begin position="1"/>
        <end position="23"/>
    </location>
</feature>
<organism evidence="16 17">
    <name type="scientific">Dillenia turbinata</name>
    <dbReference type="NCBI Taxonomy" id="194707"/>
    <lineage>
        <taxon>Eukaryota</taxon>
        <taxon>Viridiplantae</taxon>
        <taxon>Streptophyta</taxon>
        <taxon>Embryophyta</taxon>
        <taxon>Tracheophyta</taxon>
        <taxon>Spermatophyta</taxon>
        <taxon>Magnoliopsida</taxon>
        <taxon>eudicotyledons</taxon>
        <taxon>Gunneridae</taxon>
        <taxon>Pentapetalae</taxon>
        <taxon>Dilleniales</taxon>
        <taxon>Dilleniaceae</taxon>
        <taxon>Dillenia</taxon>
    </lineage>
</organism>
<evidence type="ECO:0000256" key="5">
    <source>
        <dbReference type="ARBA" id="ARBA00022729"/>
    </source>
</evidence>
<evidence type="ECO:0000256" key="13">
    <source>
        <dbReference type="SAM" id="Phobius"/>
    </source>
</evidence>
<dbReference type="PANTHER" id="PTHR46008">
    <property type="entry name" value="LEAF RUST 10 DISEASE-RESISTANCE LOCUS RECEPTOR-LIKE PROTEIN KINASE-LIKE 1.4"/>
    <property type="match status" value="1"/>
</dbReference>
<evidence type="ECO:0000313" key="16">
    <source>
        <dbReference type="EMBL" id="KAK6933108.1"/>
    </source>
</evidence>
<dbReference type="FunFam" id="3.30.200.20:FF:000446">
    <property type="entry name" value="Wall-associated receptor kinase-like 20"/>
    <property type="match status" value="1"/>
</dbReference>
<dbReference type="PROSITE" id="PS50011">
    <property type="entry name" value="PROTEIN_KINASE_DOM"/>
    <property type="match status" value="1"/>
</dbReference>
<dbReference type="Gene3D" id="3.30.200.20">
    <property type="entry name" value="Phosphorylase Kinase, domain 1"/>
    <property type="match status" value="1"/>
</dbReference>
<dbReference type="GO" id="GO:0004674">
    <property type="term" value="F:protein serine/threonine kinase activity"/>
    <property type="evidence" value="ECO:0007669"/>
    <property type="project" value="UniProtKB-KW"/>
</dbReference>
<dbReference type="GO" id="GO:0005524">
    <property type="term" value="F:ATP binding"/>
    <property type="evidence" value="ECO:0007669"/>
    <property type="project" value="UniProtKB-UniRule"/>
</dbReference>
<evidence type="ECO:0000256" key="8">
    <source>
        <dbReference type="ARBA" id="ARBA00022840"/>
    </source>
</evidence>
<dbReference type="GO" id="GO:0030247">
    <property type="term" value="F:polysaccharide binding"/>
    <property type="evidence" value="ECO:0007669"/>
    <property type="project" value="InterPro"/>
</dbReference>
<comment type="caution">
    <text evidence="16">The sequence shown here is derived from an EMBL/GenBank/DDBJ whole genome shotgun (WGS) entry which is preliminary data.</text>
</comment>
<dbReference type="Gene3D" id="1.10.510.10">
    <property type="entry name" value="Transferase(Phosphotransferase) domain 1"/>
    <property type="match status" value="1"/>
</dbReference>
<evidence type="ECO:0000256" key="14">
    <source>
        <dbReference type="SAM" id="SignalP"/>
    </source>
</evidence>
<dbReference type="SMART" id="SM00220">
    <property type="entry name" value="S_TKc"/>
    <property type="match status" value="1"/>
</dbReference>
<dbReference type="PANTHER" id="PTHR46008:SF25">
    <property type="entry name" value="PROTEIN KINASE DOMAIN-CONTAINING PROTEIN"/>
    <property type="match status" value="1"/>
</dbReference>
<feature type="binding site" evidence="12">
    <location>
        <position position="371"/>
    </location>
    <ligand>
        <name>ATP</name>
        <dbReference type="ChEBI" id="CHEBI:30616"/>
    </ligand>
</feature>
<dbReference type="Proteomes" id="UP001370490">
    <property type="component" value="Unassembled WGS sequence"/>
</dbReference>
<keyword evidence="8 12" id="KW-0067">ATP-binding</keyword>
<evidence type="ECO:0000256" key="9">
    <source>
        <dbReference type="ARBA" id="ARBA00022989"/>
    </source>
</evidence>
<dbReference type="InterPro" id="IPR000719">
    <property type="entry name" value="Prot_kinase_dom"/>
</dbReference>
<keyword evidence="3" id="KW-0808">Transferase</keyword>
<dbReference type="FunFam" id="1.10.510.10:FF:000161">
    <property type="entry name" value="Wall-associated receptor kinase-like 20"/>
    <property type="match status" value="1"/>
</dbReference>
<dbReference type="AlphaFoldDB" id="A0AAN8ZGI4"/>
<gene>
    <name evidence="16" type="ORF">RJ641_036002</name>
</gene>
<feature type="transmembrane region" description="Helical" evidence="13">
    <location>
        <begin position="276"/>
        <end position="299"/>
    </location>
</feature>
<dbReference type="PROSITE" id="PS00108">
    <property type="entry name" value="PROTEIN_KINASE_ST"/>
    <property type="match status" value="1"/>
</dbReference>
<comment type="subcellular location">
    <subcellularLocation>
        <location evidence="1">Membrane</location>
        <topology evidence="1">Single-pass membrane protein</topology>
    </subcellularLocation>
</comment>
<keyword evidence="11" id="KW-0325">Glycoprotein</keyword>
<dbReference type="InterPro" id="IPR008271">
    <property type="entry name" value="Ser/Thr_kinase_AS"/>
</dbReference>